<accession>A0ACB8HSV4</accession>
<reference evidence="2" key="1">
    <citation type="journal article" date="2023" name="Hortic. Res.">
        <title>A chromosome-level phased genome enabling allele-level studies in sweet orange: a case study on citrus Huanglongbing tolerance.</title>
        <authorList>
            <person name="Wu B."/>
            <person name="Yu Q."/>
            <person name="Deng Z."/>
            <person name="Duan Y."/>
            <person name="Luo F."/>
            <person name="Gmitter F. Jr."/>
        </authorList>
    </citation>
    <scope>NUCLEOTIDE SEQUENCE [LARGE SCALE GENOMIC DNA]</scope>
    <source>
        <strain evidence="2">cv. Valencia</strain>
    </source>
</reference>
<dbReference type="Proteomes" id="UP000829398">
    <property type="component" value="Chromosome 9"/>
</dbReference>
<keyword evidence="1" id="KW-0472">Membrane</keyword>
<name>A0ACB8HSV4_CITSI</name>
<keyword evidence="2" id="KW-1185">Reference proteome</keyword>
<gene>
    <name evidence="1" type="ORF">KPL71_025508</name>
</gene>
<sequence length="344" mass="37721">MAIGVKALPITFVAHAVAIVAAIMVLVWCLGFRGGLAWEDTNKNLIFNGWQKSPRGWVPSGIFPIRGGSSTRSTGDSYKKATKWMTGFNDYVNNGDCAVVADELDSYLDEKVISRMEDFNILSWWKTNANRYPTLARIARDILAIPITTVASESAFNTSGRVLHPVLMLIGLIIIGGEAIMSYKGLNLRKEVKKVIHLVLHAIALILGIIGIYAAFKYHNESAIVNLYSLHSWLGIAVISLYGIQWLYGFVIFFYPGGSTGLRSESLPWHVLFGLFVYILAVANAAIGFLEKLTFLENSGLAKYGSEALLVNFTAVITILYGAFVIFSVASQGPAEDDYSYSAI</sequence>
<protein>
    <submittedName>
        <fullName evidence="1">Transmembrane ascorbate ferrireductase 1</fullName>
    </submittedName>
</protein>
<evidence type="ECO:0000313" key="1">
    <source>
        <dbReference type="EMBL" id="KAH9677883.1"/>
    </source>
</evidence>
<comment type="caution">
    <text evidence="1">The sequence shown here is derived from an EMBL/GenBank/DDBJ whole genome shotgun (WGS) entry which is preliminary data.</text>
</comment>
<organism evidence="1 2">
    <name type="scientific">Citrus sinensis</name>
    <name type="common">Sweet orange</name>
    <name type="synonym">Citrus aurantium var. sinensis</name>
    <dbReference type="NCBI Taxonomy" id="2711"/>
    <lineage>
        <taxon>Eukaryota</taxon>
        <taxon>Viridiplantae</taxon>
        <taxon>Streptophyta</taxon>
        <taxon>Embryophyta</taxon>
        <taxon>Tracheophyta</taxon>
        <taxon>Spermatophyta</taxon>
        <taxon>Magnoliopsida</taxon>
        <taxon>eudicotyledons</taxon>
        <taxon>Gunneridae</taxon>
        <taxon>Pentapetalae</taxon>
        <taxon>rosids</taxon>
        <taxon>malvids</taxon>
        <taxon>Sapindales</taxon>
        <taxon>Rutaceae</taxon>
        <taxon>Aurantioideae</taxon>
        <taxon>Citrus</taxon>
    </lineage>
</organism>
<keyword evidence="1" id="KW-0812">Transmembrane</keyword>
<proteinExistence type="predicted"/>
<evidence type="ECO:0000313" key="2">
    <source>
        <dbReference type="Proteomes" id="UP000829398"/>
    </source>
</evidence>
<dbReference type="EMBL" id="CM039178">
    <property type="protein sequence ID" value="KAH9677883.1"/>
    <property type="molecule type" value="Genomic_DNA"/>
</dbReference>